<name>A0A820KMD7_9BILA</name>
<feature type="non-terminal residue" evidence="2">
    <location>
        <position position="1"/>
    </location>
</feature>
<evidence type="ECO:0000313" key="3">
    <source>
        <dbReference type="Proteomes" id="UP000663844"/>
    </source>
</evidence>
<protein>
    <submittedName>
        <fullName evidence="2">Uncharacterized protein</fullName>
    </submittedName>
</protein>
<accession>A0A820KMD7</accession>
<proteinExistence type="predicted"/>
<organism evidence="2 3">
    <name type="scientific">Adineta steineri</name>
    <dbReference type="NCBI Taxonomy" id="433720"/>
    <lineage>
        <taxon>Eukaryota</taxon>
        <taxon>Metazoa</taxon>
        <taxon>Spiralia</taxon>
        <taxon>Gnathifera</taxon>
        <taxon>Rotifera</taxon>
        <taxon>Eurotatoria</taxon>
        <taxon>Bdelloidea</taxon>
        <taxon>Adinetida</taxon>
        <taxon>Adinetidae</taxon>
        <taxon>Adineta</taxon>
    </lineage>
</organism>
<dbReference type="AlphaFoldDB" id="A0A820KMD7"/>
<reference evidence="2" key="1">
    <citation type="submission" date="2021-02" db="EMBL/GenBank/DDBJ databases">
        <authorList>
            <person name="Nowell W R."/>
        </authorList>
    </citation>
    <scope>NUCLEOTIDE SEQUENCE</scope>
</reference>
<sequence length="62" mass="7249">DDIMLKAHRERKLLRPYSPLDARQTNQERDDESNVQSLTGTSNMEKRPPVKKENDKPIDKQS</sequence>
<feature type="compositionally biased region" description="Basic and acidic residues" evidence="1">
    <location>
        <begin position="44"/>
        <end position="62"/>
    </location>
</feature>
<feature type="compositionally biased region" description="Polar residues" evidence="1">
    <location>
        <begin position="34"/>
        <end position="43"/>
    </location>
</feature>
<comment type="caution">
    <text evidence="2">The sequence shown here is derived from an EMBL/GenBank/DDBJ whole genome shotgun (WGS) entry which is preliminary data.</text>
</comment>
<evidence type="ECO:0000256" key="1">
    <source>
        <dbReference type="SAM" id="MobiDB-lite"/>
    </source>
</evidence>
<gene>
    <name evidence="2" type="ORF">OXD698_LOCUS48403</name>
</gene>
<dbReference type="Proteomes" id="UP000663844">
    <property type="component" value="Unassembled WGS sequence"/>
</dbReference>
<feature type="region of interest" description="Disordered" evidence="1">
    <location>
        <begin position="1"/>
        <end position="62"/>
    </location>
</feature>
<evidence type="ECO:0000313" key="2">
    <source>
        <dbReference type="EMBL" id="CAF4344167.1"/>
    </source>
</evidence>
<dbReference type="EMBL" id="CAJOAZ010020229">
    <property type="protein sequence ID" value="CAF4344167.1"/>
    <property type="molecule type" value="Genomic_DNA"/>
</dbReference>